<dbReference type="EMBL" id="JBHSTP010000001">
    <property type="protein sequence ID" value="MFC6355099.1"/>
    <property type="molecule type" value="Genomic_DNA"/>
</dbReference>
<evidence type="ECO:0000313" key="2">
    <source>
        <dbReference type="Proteomes" id="UP001596306"/>
    </source>
</evidence>
<comment type="caution">
    <text evidence="1">The sequence shown here is derived from an EMBL/GenBank/DDBJ whole genome shotgun (WGS) entry which is preliminary data.</text>
</comment>
<protein>
    <submittedName>
        <fullName evidence="1">Uncharacterized protein</fullName>
    </submittedName>
</protein>
<reference evidence="2" key="1">
    <citation type="journal article" date="2019" name="Int. J. Syst. Evol. Microbiol.">
        <title>The Global Catalogue of Microorganisms (GCM) 10K type strain sequencing project: providing services to taxonomists for standard genome sequencing and annotation.</title>
        <authorList>
            <consortium name="The Broad Institute Genomics Platform"/>
            <consortium name="The Broad Institute Genome Sequencing Center for Infectious Disease"/>
            <person name="Wu L."/>
            <person name="Ma J."/>
        </authorList>
    </citation>
    <scope>NUCLEOTIDE SEQUENCE [LARGE SCALE GENOMIC DNA]</scope>
    <source>
        <strain evidence="2">CCUG 43304</strain>
    </source>
</reference>
<dbReference type="RefSeq" id="WP_386727455.1">
    <property type="nucleotide sequence ID" value="NZ_JBHSTP010000001.1"/>
</dbReference>
<gene>
    <name evidence="1" type="ORF">ACFQB0_03100</name>
</gene>
<dbReference type="Proteomes" id="UP001596306">
    <property type="component" value="Unassembled WGS sequence"/>
</dbReference>
<name>A0ABW1VF01_9MICO</name>
<keyword evidence="2" id="KW-1185">Reference proteome</keyword>
<proteinExistence type="predicted"/>
<sequence length="139" mass="15425">MSGIDISVSRVGVEGQTRDVWIVPFGPADAVPFAMLAGPGGLVLSIGKLLQIEVGPHGTESRELVLDLFWANAMGGCAVYRVGWRRYFIAGDHLKLSSELRRRKLQRVRSVVQASPWALTFENRLSRRFSDGHLIHRVS</sequence>
<accession>A0ABW1VF01</accession>
<evidence type="ECO:0000313" key="1">
    <source>
        <dbReference type="EMBL" id="MFC6355099.1"/>
    </source>
</evidence>
<organism evidence="1 2">
    <name type="scientific">Luethyella okanaganae</name>
    <dbReference type="NCBI Taxonomy" id="69372"/>
    <lineage>
        <taxon>Bacteria</taxon>
        <taxon>Bacillati</taxon>
        <taxon>Actinomycetota</taxon>
        <taxon>Actinomycetes</taxon>
        <taxon>Micrococcales</taxon>
        <taxon>Microbacteriaceae</taxon>
        <taxon>Luethyella</taxon>
    </lineage>
</organism>